<feature type="compositionally biased region" description="Pro residues" evidence="1">
    <location>
        <begin position="101"/>
        <end position="112"/>
    </location>
</feature>
<comment type="caution">
    <text evidence="2">The sequence shown here is derived from an EMBL/GenBank/DDBJ whole genome shotgun (WGS) entry which is preliminary data.</text>
</comment>
<evidence type="ECO:0000256" key="1">
    <source>
        <dbReference type="SAM" id="MobiDB-lite"/>
    </source>
</evidence>
<evidence type="ECO:0000313" key="2">
    <source>
        <dbReference type="EMBL" id="CAI5442844.1"/>
    </source>
</evidence>
<sequence length="112" mass="12279">MGQEQSQIKVSESQTVAGQTSKPQSTPTPAPSKIESPQQQKPPSPIAPSKVPEQPQSTWWNSFSSWGTVTSSSSSSNIKTAETKKKSDDVYERIPTYVERLPPPPPQSLNRK</sequence>
<proteinExistence type="predicted"/>
<accession>A0A9P1ICU9</accession>
<reference evidence="2" key="1">
    <citation type="submission" date="2022-11" db="EMBL/GenBank/DDBJ databases">
        <authorList>
            <person name="Kikuchi T."/>
        </authorList>
    </citation>
    <scope>NUCLEOTIDE SEQUENCE</scope>
    <source>
        <strain evidence="2">PS1010</strain>
    </source>
</reference>
<name>A0A9P1ICU9_9PELO</name>
<feature type="compositionally biased region" description="Basic and acidic residues" evidence="1">
    <location>
        <begin position="81"/>
        <end position="92"/>
    </location>
</feature>
<dbReference type="EMBL" id="CANHGI010000002">
    <property type="protein sequence ID" value="CAI5442844.1"/>
    <property type="molecule type" value="Genomic_DNA"/>
</dbReference>
<keyword evidence="3" id="KW-1185">Reference proteome</keyword>
<gene>
    <name evidence="2" type="ORF">CAMP_LOCUS5481</name>
</gene>
<protein>
    <submittedName>
        <fullName evidence="2">Uncharacterized protein</fullName>
    </submittedName>
</protein>
<feature type="compositionally biased region" description="Low complexity" evidence="1">
    <location>
        <begin position="62"/>
        <end position="80"/>
    </location>
</feature>
<feature type="compositionally biased region" description="Polar residues" evidence="1">
    <location>
        <begin position="1"/>
        <end position="27"/>
    </location>
</feature>
<dbReference type="AlphaFoldDB" id="A0A9P1ICU9"/>
<feature type="region of interest" description="Disordered" evidence="1">
    <location>
        <begin position="1"/>
        <end position="112"/>
    </location>
</feature>
<evidence type="ECO:0000313" key="3">
    <source>
        <dbReference type="Proteomes" id="UP001152747"/>
    </source>
</evidence>
<dbReference type="Proteomes" id="UP001152747">
    <property type="component" value="Unassembled WGS sequence"/>
</dbReference>
<organism evidence="2 3">
    <name type="scientific">Caenorhabditis angaria</name>
    <dbReference type="NCBI Taxonomy" id="860376"/>
    <lineage>
        <taxon>Eukaryota</taxon>
        <taxon>Metazoa</taxon>
        <taxon>Ecdysozoa</taxon>
        <taxon>Nematoda</taxon>
        <taxon>Chromadorea</taxon>
        <taxon>Rhabditida</taxon>
        <taxon>Rhabditina</taxon>
        <taxon>Rhabditomorpha</taxon>
        <taxon>Rhabditoidea</taxon>
        <taxon>Rhabditidae</taxon>
        <taxon>Peloderinae</taxon>
        <taxon>Caenorhabditis</taxon>
    </lineage>
</organism>